<protein>
    <submittedName>
        <fullName evidence="1">Uncharacterized protein</fullName>
    </submittedName>
</protein>
<reference evidence="1" key="1">
    <citation type="journal article" date="2023" name="Genome Biol. Evol.">
        <title>Long-read-based Genome Assembly of Drosophila gunungcola Reveals Fewer Chemosensory Genes in Flower-breeding Species.</title>
        <authorList>
            <person name="Negi A."/>
            <person name="Liao B.Y."/>
            <person name="Yeh S.D."/>
        </authorList>
    </citation>
    <scope>NUCLEOTIDE SEQUENCE</scope>
    <source>
        <strain evidence="1">Sukarami</strain>
    </source>
</reference>
<evidence type="ECO:0000313" key="1">
    <source>
        <dbReference type="EMBL" id="KAI8046734.1"/>
    </source>
</evidence>
<organism evidence="1 2">
    <name type="scientific">Drosophila gunungcola</name>
    <name type="common">fruit fly</name>
    <dbReference type="NCBI Taxonomy" id="103775"/>
    <lineage>
        <taxon>Eukaryota</taxon>
        <taxon>Metazoa</taxon>
        <taxon>Ecdysozoa</taxon>
        <taxon>Arthropoda</taxon>
        <taxon>Hexapoda</taxon>
        <taxon>Insecta</taxon>
        <taxon>Pterygota</taxon>
        <taxon>Neoptera</taxon>
        <taxon>Endopterygota</taxon>
        <taxon>Diptera</taxon>
        <taxon>Brachycera</taxon>
        <taxon>Muscomorpha</taxon>
        <taxon>Ephydroidea</taxon>
        <taxon>Drosophilidae</taxon>
        <taxon>Drosophila</taxon>
        <taxon>Sophophora</taxon>
    </lineage>
</organism>
<sequence>MPSQPYTHLLPGRKCRRITENRRPKTTNVFPAVSVKRFLNKGRKLQ</sequence>
<comment type="caution">
    <text evidence="1">The sequence shown here is derived from an EMBL/GenBank/DDBJ whole genome shotgun (WGS) entry which is preliminary data.</text>
</comment>
<name>A0A9P9Z101_9MUSC</name>
<gene>
    <name evidence="1" type="ORF">M5D96_002947</name>
</gene>
<dbReference type="AlphaFoldDB" id="A0A9P9Z101"/>
<accession>A0A9P9Z101</accession>
<keyword evidence="2" id="KW-1185">Reference proteome</keyword>
<dbReference type="EMBL" id="JAMKOV010000001">
    <property type="protein sequence ID" value="KAI8046734.1"/>
    <property type="molecule type" value="Genomic_DNA"/>
</dbReference>
<dbReference type="Proteomes" id="UP001059596">
    <property type="component" value="Chromosome 3R"/>
</dbReference>
<proteinExistence type="predicted"/>
<evidence type="ECO:0000313" key="2">
    <source>
        <dbReference type="Proteomes" id="UP001059596"/>
    </source>
</evidence>